<dbReference type="AlphaFoldDB" id="A0A7W7CCN2"/>
<dbReference type="RefSeq" id="WP_185004566.1">
    <property type="nucleotide sequence ID" value="NZ_BAAAUI010000010.1"/>
</dbReference>
<keyword evidence="1" id="KW-0732">Signal</keyword>
<sequence length="168" mass="16971">MNTGKNRSLILGALAGLVSSVLLAPGASAEEENLKCGDWVSGYSADSNHRVDVRLCASPLTASTAGKIKVRVEFGNFQKFDSVNWVADTGSHTAGANLSVKPAAGDPIVATLNGTFVGAAGNTELSTLPATDPGMKPGLATLNADVEVTSADAAQSVSASVKSDVVVL</sequence>
<name>A0A7W7CCN2_9PSEU</name>
<gene>
    <name evidence="2" type="ORF">HNR67_004848</name>
</gene>
<feature type="chain" id="PRO_5030927550" description="Secreted protein" evidence="1">
    <location>
        <begin position="30"/>
        <end position="168"/>
    </location>
</feature>
<keyword evidence="3" id="KW-1185">Reference proteome</keyword>
<protein>
    <recommendedName>
        <fullName evidence="4">Secreted protein</fullName>
    </recommendedName>
</protein>
<proteinExistence type="predicted"/>
<dbReference type="EMBL" id="JACHMH010000001">
    <property type="protein sequence ID" value="MBB4678730.1"/>
    <property type="molecule type" value="Genomic_DNA"/>
</dbReference>
<feature type="signal peptide" evidence="1">
    <location>
        <begin position="1"/>
        <end position="29"/>
    </location>
</feature>
<organism evidence="2 3">
    <name type="scientific">Crossiella cryophila</name>
    <dbReference type="NCBI Taxonomy" id="43355"/>
    <lineage>
        <taxon>Bacteria</taxon>
        <taxon>Bacillati</taxon>
        <taxon>Actinomycetota</taxon>
        <taxon>Actinomycetes</taxon>
        <taxon>Pseudonocardiales</taxon>
        <taxon>Pseudonocardiaceae</taxon>
        <taxon>Crossiella</taxon>
    </lineage>
</organism>
<evidence type="ECO:0000256" key="1">
    <source>
        <dbReference type="SAM" id="SignalP"/>
    </source>
</evidence>
<reference evidence="2 3" key="1">
    <citation type="submission" date="2020-08" db="EMBL/GenBank/DDBJ databases">
        <title>Sequencing the genomes of 1000 actinobacteria strains.</title>
        <authorList>
            <person name="Klenk H.-P."/>
        </authorList>
    </citation>
    <scope>NUCLEOTIDE SEQUENCE [LARGE SCALE GENOMIC DNA]</scope>
    <source>
        <strain evidence="2 3">DSM 44230</strain>
    </source>
</reference>
<evidence type="ECO:0008006" key="4">
    <source>
        <dbReference type="Google" id="ProtNLM"/>
    </source>
</evidence>
<comment type="caution">
    <text evidence="2">The sequence shown here is derived from an EMBL/GenBank/DDBJ whole genome shotgun (WGS) entry which is preliminary data.</text>
</comment>
<accession>A0A7W7CCN2</accession>
<dbReference type="Proteomes" id="UP000533598">
    <property type="component" value="Unassembled WGS sequence"/>
</dbReference>
<evidence type="ECO:0000313" key="2">
    <source>
        <dbReference type="EMBL" id="MBB4678730.1"/>
    </source>
</evidence>
<evidence type="ECO:0000313" key="3">
    <source>
        <dbReference type="Proteomes" id="UP000533598"/>
    </source>
</evidence>